<feature type="domain" description="Phospholipase D-like" evidence="1">
    <location>
        <begin position="85"/>
        <end position="156"/>
    </location>
</feature>
<dbReference type="SUPFAM" id="SSF56024">
    <property type="entry name" value="Phospholipase D/nuclease"/>
    <property type="match status" value="1"/>
</dbReference>
<dbReference type="AlphaFoldDB" id="A0AAX2QT50"/>
<dbReference type="Proteomes" id="UP000295021">
    <property type="component" value="Unassembled WGS sequence"/>
</dbReference>
<dbReference type="Pfam" id="PF13091">
    <property type="entry name" value="PLDc_2"/>
    <property type="match status" value="1"/>
</dbReference>
<protein>
    <submittedName>
        <fullName evidence="2">Phospholipase D-like protein</fullName>
    </submittedName>
</protein>
<organism evidence="2 3">
    <name type="scientific">Rhizobium laguerreae</name>
    <dbReference type="NCBI Taxonomy" id="1076926"/>
    <lineage>
        <taxon>Bacteria</taxon>
        <taxon>Pseudomonadati</taxon>
        <taxon>Pseudomonadota</taxon>
        <taxon>Alphaproteobacteria</taxon>
        <taxon>Hyphomicrobiales</taxon>
        <taxon>Rhizobiaceae</taxon>
        <taxon>Rhizobium/Agrobacterium group</taxon>
        <taxon>Rhizobium</taxon>
    </lineage>
</organism>
<evidence type="ECO:0000313" key="3">
    <source>
        <dbReference type="Proteomes" id="UP000295021"/>
    </source>
</evidence>
<accession>A0AAX2QT50</accession>
<comment type="caution">
    <text evidence="2">The sequence shown here is derived from an EMBL/GenBank/DDBJ whole genome shotgun (WGS) entry which is preliminary data.</text>
</comment>
<evidence type="ECO:0000259" key="1">
    <source>
        <dbReference type="Pfam" id="PF13091"/>
    </source>
</evidence>
<gene>
    <name evidence="2" type="ORF">EV131_101418</name>
</gene>
<dbReference type="InterPro" id="IPR025202">
    <property type="entry name" value="PLD-like_dom"/>
</dbReference>
<sequence>MGQKEFILQGFTGRTHKDAIHDLFAVANIEKVLLSVAFVSESGVQQIEGLLTKHGAALSVFAGIRNDITSYQGLSRLSRIDGSTLYAVDTGSRNVVFHPKMYLVRGTTESRLIVGSANLTLGGLNNNVEAGLLVILDMSDDGDKDLVDQIEAEFAKLPEAYPSHVLLMDSVAKLDALLATGRVTDEMALPPPKPNTSGGASGADAVPRIALIPPTMRRSLKPALPAPAAPALPVPTQIPAPAPKSIGVSLELMWESKALTERDLNIPKGMTTNKTGSVNLDKGLLPEQTDHRHYFRHNVFNALTWSHRSPTVDETYAMFQFVLKGVSYGDFNLAVRHSTSTTSTSYLQNNAMTRLSWGPVVAYVADPSLIGRTLALYRDKADPTKFVLEID</sequence>
<proteinExistence type="predicted"/>
<dbReference type="EMBL" id="SMBI01000001">
    <property type="protein sequence ID" value="TCU29932.1"/>
    <property type="molecule type" value="Genomic_DNA"/>
</dbReference>
<dbReference type="Gene3D" id="3.30.870.10">
    <property type="entry name" value="Endonuclease Chain A"/>
    <property type="match status" value="1"/>
</dbReference>
<evidence type="ECO:0000313" key="2">
    <source>
        <dbReference type="EMBL" id="TCU29932.1"/>
    </source>
</evidence>
<reference evidence="2 3" key="1">
    <citation type="submission" date="2019-03" db="EMBL/GenBank/DDBJ databases">
        <title>Genomic Encyclopedia of Type Strains, Phase IV (KMG-V): Genome sequencing to study the core and pangenomes of soil and plant-associated prokaryotes.</title>
        <authorList>
            <person name="Whitman W."/>
        </authorList>
    </citation>
    <scope>NUCLEOTIDE SEQUENCE [LARGE SCALE GENOMIC DNA]</scope>
    <source>
        <strain evidence="2 3">FB403</strain>
    </source>
</reference>
<dbReference type="RefSeq" id="WP_132609403.1">
    <property type="nucleotide sequence ID" value="NZ_SMBI01000001.1"/>
</dbReference>
<name>A0AAX2QT50_9HYPH</name>